<dbReference type="InterPro" id="IPR011055">
    <property type="entry name" value="Dup_hybrid_motif"/>
</dbReference>
<feature type="transmembrane region" description="Helical" evidence="17">
    <location>
        <begin position="281"/>
        <end position="302"/>
    </location>
</feature>
<reference evidence="21 22" key="1">
    <citation type="submission" date="2016-12" db="EMBL/GenBank/DDBJ databases">
        <title>The whole genome sequencing and assembly of Lactobacillus alimentarius DSM 20249T strain.</title>
        <authorList>
            <person name="Lee Y.-J."/>
            <person name="Yi H."/>
            <person name="Bahn Y.-S."/>
            <person name="Kim J.F."/>
            <person name="Lee D.-W."/>
        </authorList>
    </citation>
    <scope>NUCLEOTIDE SEQUENCE [LARGE SCALE GENOMIC DNA]</scope>
    <source>
        <strain evidence="21 22">DSM 20249</strain>
    </source>
</reference>
<dbReference type="Pfam" id="PF00367">
    <property type="entry name" value="PTS_EIIB"/>
    <property type="match status" value="1"/>
</dbReference>
<name>A0A2K9HHG4_9LACO</name>
<evidence type="ECO:0000256" key="16">
    <source>
        <dbReference type="PROSITE-ProRule" id="PRU00421"/>
    </source>
</evidence>
<dbReference type="PROSITE" id="PS51098">
    <property type="entry name" value="PTS_EIIB_TYPE_1"/>
    <property type="match status" value="1"/>
</dbReference>
<keyword evidence="10 17" id="KW-0472">Membrane</keyword>
<dbReference type="SUPFAM" id="SSF55604">
    <property type="entry name" value="Glucose permease domain IIB"/>
    <property type="match status" value="1"/>
</dbReference>
<keyword evidence="9 17" id="KW-1133">Transmembrane helix</keyword>
<dbReference type="Pfam" id="PF00358">
    <property type="entry name" value="PTS_EIIA_1"/>
    <property type="match status" value="1"/>
</dbReference>
<dbReference type="GO" id="GO:0005886">
    <property type="term" value="C:plasma membrane"/>
    <property type="evidence" value="ECO:0007669"/>
    <property type="project" value="UniProtKB-SubCell"/>
</dbReference>
<dbReference type="STRING" id="1423720.FC67_GL001878"/>
<dbReference type="NCBIfam" id="TIGR01995">
    <property type="entry name" value="PTS-II-ABC-beta"/>
    <property type="match status" value="1"/>
</dbReference>
<dbReference type="PROSITE" id="PS01035">
    <property type="entry name" value="PTS_EIIB_TYPE_1_CYS"/>
    <property type="match status" value="1"/>
</dbReference>
<dbReference type="Gene3D" id="2.70.70.10">
    <property type="entry name" value="Glucose Permease (Domain IIA)"/>
    <property type="match status" value="1"/>
</dbReference>
<evidence type="ECO:0000256" key="8">
    <source>
        <dbReference type="ARBA" id="ARBA00022777"/>
    </source>
</evidence>
<dbReference type="InterPro" id="IPR013013">
    <property type="entry name" value="PTS_EIIC_1"/>
</dbReference>
<dbReference type="PROSITE" id="PS51103">
    <property type="entry name" value="PTS_EIIC_TYPE_1"/>
    <property type="match status" value="1"/>
</dbReference>
<feature type="active site" description="Phosphocysteine intermediate; for EIIB activity" evidence="16">
    <location>
        <position position="26"/>
    </location>
</feature>
<dbReference type="RefSeq" id="WP_057739667.1">
    <property type="nucleotide sequence ID" value="NZ_AZDQ01000043.1"/>
</dbReference>
<keyword evidence="7 17" id="KW-0812">Transmembrane</keyword>
<comment type="catalytic activity">
    <reaction evidence="13">
        <text>N(pros)-phospho-L-histidyl-[protein](out) + sucrose = sucrose 6(G)-phosphate(in) + L-histidyl-[protein]</text>
        <dbReference type="Rhea" id="RHEA:49236"/>
        <dbReference type="Rhea" id="RHEA-COMP:9745"/>
        <dbReference type="Rhea" id="RHEA-COMP:9746"/>
        <dbReference type="ChEBI" id="CHEBI:17992"/>
        <dbReference type="ChEBI" id="CHEBI:29979"/>
        <dbReference type="ChEBI" id="CHEBI:64837"/>
        <dbReference type="ChEBI" id="CHEBI:91002"/>
        <dbReference type="EC" id="2.7.1.211"/>
    </reaction>
</comment>
<keyword evidence="8" id="KW-0418">Kinase</keyword>
<dbReference type="InterPro" id="IPR050558">
    <property type="entry name" value="PTS_Sugar-Specific_Components"/>
</dbReference>
<gene>
    <name evidence="21" type="ORF">LA20249_03005</name>
</gene>
<evidence type="ECO:0000256" key="4">
    <source>
        <dbReference type="ARBA" id="ARBA00022597"/>
    </source>
</evidence>
<dbReference type="GO" id="GO:0008982">
    <property type="term" value="F:protein-N(PI)-phosphohistidine-sugar phosphotransferase activity"/>
    <property type="evidence" value="ECO:0007669"/>
    <property type="project" value="InterPro"/>
</dbReference>
<dbReference type="GO" id="GO:0016301">
    <property type="term" value="F:kinase activity"/>
    <property type="evidence" value="ECO:0007669"/>
    <property type="project" value="UniProtKB-KW"/>
</dbReference>
<dbReference type="SUPFAM" id="SSF51261">
    <property type="entry name" value="Duplicated hybrid motif"/>
    <property type="match status" value="1"/>
</dbReference>
<keyword evidence="22" id="KW-1185">Reference proteome</keyword>
<evidence type="ECO:0000256" key="15">
    <source>
        <dbReference type="ARBA" id="ARBA00081008"/>
    </source>
</evidence>
<proteinExistence type="predicted"/>
<dbReference type="EMBL" id="CP018867">
    <property type="protein sequence ID" value="AUI71226.1"/>
    <property type="molecule type" value="Genomic_DNA"/>
</dbReference>
<dbReference type="GO" id="GO:0015771">
    <property type="term" value="P:trehalose transport"/>
    <property type="evidence" value="ECO:0007669"/>
    <property type="project" value="TreeGrafter"/>
</dbReference>
<evidence type="ECO:0000313" key="22">
    <source>
        <dbReference type="Proteomes" id="UP000234653"/>
    </source>
</evidence>
<evidence type="ECO:0000259" key="19">
    <source>
        <dbReference type="PROSITE" id="PS51098"/>
    </source>
</evidence>
<feature type="domain" description="PTS EIIB type-1" evidence="19">
    <location>
        <begin position="4"/>
        <end position="86"/>
    </location>
</feature>
<dbReference type="PANTHER" id="PTHR30175:SF1">
    <property type="entry name" value="PTS SYSTEM ARBUTIN-, CELLOBIOSE-, AND SALICIN-SPECIFIC EIIBC COMPONENT-RELATED"/>
    <property type="match status" value="1"/>
</dbReference>
<dbReference type="PROSITE" id="PS51093">
    <property type="entry name" value="PTS_EIIA_TYPE_1"/>
    <property type="match status" value="1"/>
</dbReference>
<dbReference type="Proteomes" id="UP000234653">
    <property type="component" value="Chromosome"/>
</dbReference>
<dbReference type="FunFam" id="3.30.1360.60:FF:000001">
    <property type="entry name" value="PTS system glucose-specific IIBC component PtsG"/>
    <property type="match status" value="1"/>
</dbReference>
<evidence type="ECO:0000256" key="2">
    <source>
        <dbReference type="ARBA" id="ARBA00022448"/>
    </source>
</evidence>
<evidence type="ECO:0000256" key="9">
    <source>
        <dbReference type="ARBA" id="ARBA00022989"/>
    </source>
</evidence>
<dbReference type="CDD" id="cd00212">
    <property type="entry name" value="PTS_IIB_glc"/>
    <property type="match status" value="1"/>
</dbReference>
<dbReference type="InterPro" id="IPR036878">
    <property type="entry name" value="Glu_permease_IIB"/>
</dbReference>
<keyword evidence="3" id="KW-1003">Cell membrane</keyword>
<feature type="transmembrane region" description="Helical" evidence="17">
    <location>
        <begin position="214"/>
        <end position="231"/>
    </location>
</feature>
<feature type="transmembrane region" description="Helical" evidence="17">
    <location>
        <begin position="385"/>
        <end position="405"/>
    </location>
</feature>
<evidence type="ECO:0000256" key="7">
    <source>
        <dbReference type="ARBA" id="ARBA00022692"/>
    </source>
</evidence>
<dbReference type="InterPro" id="IPR001127">
    <property type="entry name" value="PTS_EIIA_1_perm"/>
</dbReference>
<dbReference type="KEGG" id="lali:LA20249_03005"/>
<dbReference type="InterPro" id="IPR003352">
    <property type="entry name" value="PTS_EIIC"/>
</dbReference>
<evidence type="ECO:0000256" key="13">
    <source>
        <dbReference type="ARBA" id="ARBA00048931"/>
    </source>
</evidence>
<dbReference type="PANTHER" id="PTHR30175">
    <property type="entry name" value="PHOSPHOTRANSFERASE SYSTEM TRANSPORT PROTEIN"/>
    <property type="match status" value="1"/>
</dbReference>
<evidence type="ECO:0000256" key="1">
    <source>
        <dbReference type="ARBA" id="ARBA00004651"/>
    </source>
</evidence>
<dbReference type="InterPro" id="IPR018113">
    <property type="entry name" value="PTrfase_EIIB_Cys"/>
</dbReference>
<feature type="transmembrane region" description="Helical" evidence="17">
    <location>
        <begin position="355"/>
        <end position="376"/>
    </location>
</feature>
<sequence length="616" mass="66308">MDYKKSADEILKNIGGEKNIDYATHCMTRLRFGLKDESKANGKRIEQIDGVKGVMSQSGQYQVIIGSDVTSVFSELPDSVKDSDSSQVETKPKEKLTPKVIFNNVIDYLSSSITAALGVIIGSGMVKLLLVILDLIGVQHGSTYNLLTIIGDVGFYFLPIVLAYTAAKKLKIDPALSIVVSAFLIHPNLISMLAKGNVTFLKVPVYSTTYASSIIPPLLATWVLSLIIPLIDKITPSWSKTILNPMLSLLITIPIVLVIFAPIGAIIGQGLSIITTTMTNYVPWLTMGIVAAFLPLLVIAGLHHAFDPIYLSSFAKVGYDPLFLPMMLAMNFSMTAAILVVGIKSKDKKKESLAYSSAISAGLAGITEPGLFGVLLKNKKALRSAMLGSGIGGVLVGLLHLKIFAPVSPSVIAMISFLSKKYPANIVYALIIAIVSFISAFVFTWLSYREEAENDKNSIKLNNQSVLAPIKGKVIPLEQVKDATFADKLLGDGIAIEPSEGKVYSPVEGTVQVMYKTGHAIGLLSDTGNEILIHIGLDTVKLEGKGFEKIAKQGDHVRAGQLLLKFDMSFIEAQGYDLTTPVVVTNLDSTGKKLVENNVQQDIGSSMPIFDIQGGN</sequence>
<evidence type="ECO:0000256" key="14">
    <source>
        <dbReference type="ARBA" id="ARBA00074554"/>
    </source>
</evidence>
<keyword evidence="5" id="KW-0808">Transferase</keyword>
<dbReference type="GO" id="GO:0090589">
    <property type="term" value="F:protein-phosphocysteine-trehalose phosphotransferase system transporter activity"/>
    <property type="evidence" value="ECO:0007669"/>
    <property type="project" value="TreeGrafter"/>
</dbReference>
<keyword evidence="4" id="KW-0762">Sugar transport</keyword>
<organism evidence="21 22">
    <name type="scientific">Companilactobacillus alimentarius DSM 20249</name>
    <dbReference type="NCBI Taxonomy" id="1423720"/>
    <lineage>
        <taxon>Bacteria</taxon>
        <taxon>Bacillati</taxon>
        <taxon>Bacillota</taxon>
        <taxon>Bacilli</taxon>
        <taxon>Lactobacillales</taxon>
        <taxon>Lactobacillaceae</taxon>
        <taxon>Companilactobacillus</taxon>
    </lineage>
</organism>
<protein>
    <recommendedName>
        <fullName evidence="14">PTS system sucrose-specific EIIBCA component</fullName>
        <ecNumber evidence="11">2.7.1.211</ecNumber>
    </recommendedName>
    <alternativeName>
        <fullName evidence="15">EIIBCA-Scr</fullName>
    </alternativeName>
</protein>
<feature type="domain" description="PTS EIIA type-1" evidence="18">
    <location>
        <begin position="482"/>
        <end position="586"/>
    </location>
</feature>
<evidence type="ECO:0000256" key="12">
    <source>
        <dbReference type="ARBA" id="ARBA00045139"/>
    </source>
</evidence>
<evidence type="ECO:0000259" key="18">
    <source>
        <dbReference type="PROSITE" id="PS51093"/>
    </source>
</evidence>
<dbReference type="InterPro" id="IPR001996">
    <property type="entry name" value="PTS_IIB_1"/>
</dbReference>
<evidence type="ECO:0000256" key="10">
    <source>
        <dbReference type="ARBA" id="ARBA00023136"/>
    </source>
</evidence>
<feature type="transmembrane region" description="Helical" evidence="17">
    <location>
        <begin position="322"/>
        <end position="343"/>
    </location>
</feature>
<dbReference type="PROSITE" id="PS00371">
    <property type="entry name" value="PTS_EIIA_TYPE_1_HIS"/>
    <property type="match status" value="1"/>
</dbReference>
<feature type="transmembrane region" description="Helical" evidence="17">
    <location>
        <begin position="144"/>
        <end position="164"/>
    </location>
</feature>
<evidence type="ECO:0000259" key="20">
    <source>
        <dbReference type="PROSITE" id="PS51103"/>
    </source>
</evidence>
<dbReference type="FunFam" id="2.70.70.10:FF:000001">
    <property type="entry name" value="PTS system glucose-specific IIA component"/>
    <property type="match status" value="1"/>
</dbReference>
<feature type="transmembrane region" description="Helical" evidence="17">
    <location>
        <begin position="425"/>
        <end position="448"/>
    </location>
</feature>
<dbReference type="NCBIfam" id="TIGR00830">
    <property type="entry name" value="PTBA"/>
    <property type="match status" value="1"/>
</dbReference>
<evidence type="ECO:0000256" key="3">
    <source>
        <dbReference type="ARBA" id="ARBA00022475"/>
    </source>
</evidence>
<comment type="function">
    <text evidence="12">The phosphoenolpyruvate-dependent sugar phosphotransferase system (sugar PTS), a major carbohydrate active transport system, catalyzes the phosphorylation of incoming sugar substrates concomitantly with their translocation across the cell membrane. This system is involved in sucrose transport.</text>
</comment>
<dbReference type="OrthoDB" id="9769191at2"/>
<evidence type="ECO:0000313" key="21">
    <source>
        <dbReference type="EMBL" id="AUI71226.1"/>
    </source>
</evidence>
<dbReference type="GO" id="GO:0009401">
    <property type="term" value="P:phosphoenolpyruvate-dependent sugar phosphotransferase system"/>
    <property type="evidence" value="ECO:0007669"/>
    <property type="project" value="UniProtKB-KW"/>
</dbReference>
<dbReference type="Gene3D" id="3.30.1360.60">
    <property type="entry name" value="Glucose permease domain IIB"/>
    <property type="match status" value="1"/>
</dbReference>
<evidence type="ECO:0000256" key="6">
    <source>
        <dbReference type="ARBA" id="ARBA00022683"/>
    </source>
</evidence>
<keyword evidence="6" id="KW-0598">Phosphotransferase system</keyword>
<dbReference type="EC" id="2.7.1.211" evidence="11"/>
<feature type="domain" description="PTS EIIC type-1" evidence="20">
    <location>
        <begin position="107"/>
        <end position="459"/>
    </location>
</feature>
<evidence type="ECO:0000256" key="11">
    <source>
        <dbReference type="ARBA" id="ARBA00044053"/>
    </source>
</evidence>
<dbReference type="InterPro" id="IPR011297">
    <property type="entry name" value="PTS_IIABC_b_glu"/>
</dbReference>
<keyword evidence="2" id="KW-0813">Transport</keyword>
<accession>A0A2K9HHG4</accession>
<comment type="subcellular location">
    <subcellularLocation>
        <location evidence="1">Cell membrane</location>
        <topology evidence="1">Multi-pass membrane protein</topology>
    </subcellularLocation>
</comment>
<dbReference type="AlphaFoldDB" id="A0A2K9HHG4"/>
<feature type="transmembrane region" description="Helical" evidence="17">
    <location>
        <begin position="243"/>
        <end position="269"/>
    </location>
</feature>
<evidence type="ECO:0000256" key="17">
    <source>
        <dbReference type="SAM" id="Phobius"/>
    </source>
</evidence>
<evidence type="ECO:0000256" key="5">
    <source>
        <dbReference type="ARBA" id="ARBA00022679"/>
    </source>
</evidence>
<dbReference type="Pfam" id="PF02378">
    <property type="entry name" value="PTS_EIIC"/>
    <property type="match status" value="1"/>
</dbReference>